<proteinExistence type="predicted"/>
<gene>
    <name evidence="2" type="ORF">MLAC_33550</name>
</gene>
<feature type="compositionally biased region" description="Basic and acidic residues" evidence="1">
    <location>
        <begin position="1"/>
        <end position="24"/>
    </location>
</feature>
<dbReference type="Proteomes" id="UP000466396">
    <property type="component" value="Chromosome"/>
</dbReference>
<dbReference type="KEGG" id="mlj:MLAC_33550"/>
<dbReference type="EMBL" id="AP022581">
    <property type="protein sequence ID" value="BBX98061.1"/>
    <property type="molecule type" value="Genomic_DNA"/>
</dbReference>
<evidence type="ECO:0000256" key="1">
    <source>
        <dbReference type="SAM" id="MobiDB-lite"/>
    </source>
</evidence>
<feature type="region of interest" description="Disordered" evidence="1">
    <location>
        <begin position="1"/>
        <end position="109"/>
    </location>
</feature>
<evidence type="ECO:0000313" key="2">
    <source>
        <dbReference type="EMBL" id="BBX98061.1"/>
    </source>
</evidence>
<reference evidence="2 3" key="1">
    <citation type="journal article" date="2019" name="Emerg. Microbes Infect.">
        <title>Comprehensive subspecies identification of 175 nontuberculous mycobacteria species based on 7547 genomic profiles.</title>
        <authorList>
            <person name="Matsumoto Y."/>
            <person name="Kinjo T."/>
            <person name="Motooka D."/>
            <person name="Nabeya D."/>
            <person name="Jung N."/>
            <person name="Uechi K."/>
            <person name="Horii T."/>
            <person name="Iida T."/>
            <person name="Fujita J."/>
            <person name="Nakamura S."/>
        </authorList>
    </citation>
    <scope>NUCLEOTIDE SEQUENCE [LARGE SCALE GENOMIC DNA]</scope>
    <source>
        <strain evidence="2 3">JCM 15657</strain>
    </source>
</reference>
<organism evidence="2 3">
    <name type="scientific">Mycobacterium lacus</name>
    <dbReference type="NCBI Taxonomy" id="169765"/>
    <lineage>
        <taxon>Bacteria</taxon>
        <taxon>Bacillati</taxon>
        <taxon>Actinomycetota</taxon>
        <taxon>Actinomycetes</taxon>
        <taxon>Mycobacteriales</taxon>
        <taxon>Mycobacteriaceae</taxon>
        <taxon>Mycobacterium</taxon>
    </lineage>
</organism>
<keyword evidence="3" id="KW-1185">Reference proteome</keyword>
<protein>
    <submittedName>
        <fullName evidence="2">Uncharacterized protein</fullName>
    </submittedName>
</protein>
<dbReference type="RefSeq" id="WP_163745544.1">
    <property type="nucleotide sequence ID" value="NZ_AP022581.1"/>
</dbReference>
<feature type="compositionally biased region" description="Basic and acidic residues" evidence="1">
    <location>
        <begin position="43"/>
        <end position="93"/>
    </location>
</feature>
<dbReference type="AlphaFoldDB" id="A0A7I7NQM8"/>
<sequence>MTMRAAERPEEERDHQAKPGDDAGRGAARGGTIRPSPVTMPAEEERDHQAKPGDDAGRGAAEEERDHQAKPGDDAGRGGPRRDHQAKPGDDAGRGAARGGTGPSGQARH</sequence>
<evidence type="ECO:0000313" key="3">
    <source>
        <dbReference type="Proteomes" id="UP000466396"/>
    </source>
</evidence>
<accession>A0A7I7NQM8</accession>
<name>A0A7I7NQM8_9MYCO</name>